<keyword evidence="2" id="KW-1185">Reference proteome</keyword>
<dbReference type="EMBL" id="JARBHB010000001">
    <property type="protein sequence ID" value="KAJ8896338.1"/>
    <property type="molecule type" value="Genomic_DNA"/>
</dbReference>
<accession>A0ABQ9II18</accession>
<gene>
    <name evidence="1" type="ORF">PR048_001682</name>
</gene>
<evidence type="ECO:0000313" key="2">
    <source>
        <dbReference type="Proteomes" id="UP001159363"/>
    </source>
</evidence>
<sequence>MGSWFPIMESINDGRTARRAPIQRLARISDMALKACVIVALIAVPRNRVVYFVLNTVVVRQHNLDFGRLRRFPPPFPLQQETNRAGKLTALGQSRDSVLRLNMYTLGAGFFKQVSAISQPCTVPVNGRPACRFNCGTQCSSNVVRVCERAPVRPQLRAPSVLSLFWALCDELRQPERILSDVIMTWSLEREHERAISGPIGVPLSKTSMTLSYLPLALECPKTSQMQNKTWMRVCRS</sequence>
<comment type="caution">
    <text evidence="1">The sequence shown here is derived from an EMBL/GenBank/DDBJ whole genome shotgun (WGS) entry which is preliminary data.</text>
</comment>
<dbReference type="Proteomes" id="UP001159363">
    <property type="component" value="Chromosome 1"/>
</dbReference>
<proteinExistence type="predicted"/>
<reference evidence="1 2" key="1">
    <citation type="submission" date="2023-02" db="EMBL/GenBank/DDBJ databases">
        <title>LHISI_Scaffold_Assembly.</title>
        <authorList>
            <person name="Stuart O.P."/>
            <person name="Cleave R."/>
            <person name="Magrath M.J.L."/>
            <person name="Mikheyev A.S."/>
        </authorList>
    </citation>
    <scope>NUCLEOTIDE SEQUENCE [LARGE SCALE GENOMIC DNA]</scope>
    <source>
        <strain evidence="1">Daus_M_001</strain>
        <tissue evidence="1">Leg muscle</tissue>
    </source>
</reference>
<protein>
    <submittedName>
        <fullName evidence="1">Uncharacterized protein</fullName>
    </submittedName>
</protein>
<name>A0ABQ9II18_9NEOP</name>
<evidence type="ECO:0000313" key="1">
    <source>
        <dbReference type="EMBL" id="KAJ8896338.1"/>
    </source>
</evidence>
<organism evidence="1 2">
    <name type="scientific">Dryococelus australis</name>
    <dbReference type="NCBI Taxonomy" id="614101"/>
    <lineage>
        <taxon>Eukaryota</taxon>
        <taxon>Metazoa</taxon>
        <taxon>Ecdysozoa</taxon>
        <taxon>Arthropoda</taxon>
        <taxon>Hexapoda</taxon>
        <taxon>Insecta</taxon>
        <taxon>Pterygota</taxon>
        <taxon>Neoptera</taxon>
        <taxon>Polyneoptera</taxon>
        <taxon>Phasmatodea</taxon>
        <taxon>Verophasmatodea</taxon>
        <taxon>Anareolatae</taxon>
        <taxon>Phasmatidae</taxon>
        <taxon>Eurycanthinae</taxon>
        <taxon>Dryococelus</taxon>
    </lineage>
</organism>